<evidence type="ECO:0000256" key="1">
    <source>
        <dbReference type="SAM" id="MobiDB-lite"/>
    </source>
</evidence>
<dbReference type="AlphaFoldDB" id="A0A9R0TJZ8"/>
<dbReference type="EMBL" id="LT934119">
    <property type="protein sequence ID" value="VAI15320.1"/>
    <property type="molecule type" value="Genomic_DNA"/>
</dbReference>
<reference evidence="2 3" key="1">
    <citation type="submission" date="2017-09" db="EMBL/GenBank/DDBJ databases">
        <authorList>
            <consortium name="International Durum Wheat Genome Sequencing Consortium (IDWGSC)"/>
            <person name="Milanesi L."/>
        </authorList>
    </citation>
    <scope>NUCLEOTIDE SEQUENCE [LARGE SCALE GENOMIC DNA]</scope>
    <source>
        <strain evidence="3">cv. Svevo</strain>
    </source>
</reference>
<proteinExistence type="predicted"/>
<organism evidence="2 3">
    <name type="scientific">Triticum turgidum subsp. durum</name>
    <name type="common">Durum wheat</name>
    <name type="synonym">Triticum durum</name>
    <dbReference type="NCBI Taxonomy" id="4567"/>
    <lineage>
        <taxon>Eukaryota</taxon>
        <taxon>Viridiplantae</taxon>
        <taxon>Streptophyta</taxon>
        <taxon>Embryophyta</taxon>
        <taxon>Tracheophyta</taxon>
        <taxon>Spermatophyta</taxon>
        <taxon>Magnoliopsida</taxon>
        <taxon>Liliopsida</taxon>
        <taxon>Poales</taxon>
        <taxon>Poaceae</taxon>
        <taxon>BOP clade</taxon>
        <taxon>Pooideae</taxon>
        <taxon>Triticodae</taxon>
        <taxon>Triticeae</taxon>
        <taxon>Triticinae</taxon>
        <taxon>Triticum</taxon>
    </lineage>
</organism>
<evidence type="ECO:0000313" key="3">
    <source>
        <dbReference type="Proteomes" id="UP000324705"/>
    </source>
</evidence>
<dbReference type="Proteomes" id="UP000324705">
    <property type="component" value="Chromosome 5A"/>
</dbReference>
<evidence type="ECO:0000313" key="2">
    <source>
        <dbReference type="EMBL" id="VAI15320.1"/>
    </source>
</evidence>
<name>A0A9R0TJZ8_TRITD</name>
<keyword evidence="3" id="KW-1185">Reference proteome</keyword>
<dbReference type="Gramene" id="TRITD5Av1G091000.1">
    <property type="protein sequence ID" value="TRITD5Av1G091000.1"/>
    <property type="gene ID" value="TRITD5Av1G091000"/>
</dbReference>
<feature type="region of interest" description="Disordered" evidence="1">
    <location>
        <begin position="71"/>
        <end position="104"/>
    </location>
</feature>
<sequence>MQPEQKKARIEKIKANRELKRNMPSKDSIAMENPAYIATEQEVSTSPCTVKHGKHVTAGERQTLLHRHNEEFAARQMKSSQEDRSMSENDNDDNEPPEQPEVTINDIPLSIMFPSIKEADAQTQTAYNDDHSKVAFWPGIPTSMCPTIKEVNARIQSFYNNGHGVTMKAYVSKTKPSKK</sequence>
<accession>A0A9R0TJZ8</accession>
<feature type="compositionally biased region" description="Acidic residues" evidence="1">
    <location>
        <begin position="89"/>
        <end position="98"/>
    </location>
</feature>
<protein>
    <submittedName>
        <fullName evidence="2">Uncharacterized protein</fullName>
    </submittedName>
</protein>
<gene>
    <name evidence="2" type="ORF">TRITD_5Av1G091000</name>
</gene>